<evidence type="ECO:0000313" key="2">
    <source>
        <dbReference type="EMBL" id="GEC95344.1"/>
    </source>
</evidence>
<gene>
    <name evidence="2" type="ORF">ZRA01_14170</name>
</gene>
<accession>A0A4Y4CV43</accession>
<protein>
    <submittedName>
        <fullName evidence="2">Uncharacterized protein</fullName>
    </submittedName>
</protein>
<evidence type="ECO:0000256" key="1">
    <source>
        <dbReference type="SAM" id="MobiDB-lite"/>
    </source>
</evidence>
<proteinExistence type="predicted"/>
<keyword evidence="3" id="KW-1185">Reference proteome</keyword>
<sequence>MCVESPFRTAEQRSNRRGLPAQLSERAQPASSAPAACCEQRKAVVGEADDRFGGVAFLAYFFGDAKK</sequence>
<organism evidence="2 3">
    <name type="scientific">Zoogloea ramigera</name>
    <dbReference type="NCBI Taxonomy" id="350"/>
    <lineage>
        <taxon>Bacteria</taxon>
        <taxon>Pseudomonadati</taxon>
        <taxon>Pseudomonadota</taxon>
        <taxon>Betaproteobacteria</taxon>
        <taxon>Rhodocyclales</taxon>
        <taxon>Zoogloeaceae</taxon>
        <taxon>Zoogloea</taxon>
    </lineage>
</organism>
<dbReference type="Proteomes" id="UP000318422">
    <property type="component" value="Unassembled WGS sequence"/>
</dbReference>
<reference evidence="2 3" key="1">
    <citation type="submission" date="2019-06" db="EMBL/GenBank/DDBJ databases">
        <title>Whole genome shotgun sequence of Zoogloea ramigera NBRC 15342.</title>
        <authorList>
            <person name="Hosoyama A."/>
            <person name="Uohara A."/>
            <person name="Ohji S."/>
            <person name="Ichikawa N."/>
        </authorList>
    </citation>
    <scope>NUCLEOTIDE SEQUENCE [LARGE SCALE GENOMIC DNA]</scope>
    <source>
        <strain evidence="2 3">NBRC 15342</strain>
    </source>
</reference>
<dbReference type="EMBL" id="BJNV01000017">
    <property type="protein sequence ID" value="GEC95344.1"/>
    <property type="molecule type" value="Genomic_DNA"/>
</dbReference>
<feature type="region of interest" description="Disordered" evidence="1">
    <location>
        <begin position="1"/>
        <end position="33"/>
    </location>
</feature>
<name>A0A4Y4CV43_ZOORA</name>
<dbReference type="AlphaFoldDB" id="A0A4Y4CV43"/>
<evidence type="ECO:0000313" key="3">
    <source>
        <dbReference type="Proteomes" id="UP000318422"/>
    </source>
</evidence>
<comment type="caution">
    <text evidence="2">The sequence shown here is derived from an EMBL/GenBank/DDBJ whole genome shotgun (WGS) entry which is preliminary data.</text>
</comment>